<dbReference type="Proteomes" id="UP001224359">
    <property type="component" value="Unassembled WGS sequence"/>
</dbReference>
<comment type="caution">
    <text evidence="1">The sequence shown here is derived from an EMBL/GenBank/DDBJ whole genome shotgun (WGS) entry which is preliminary data.</text>
</comment>
<reference evidence="1 2" key="1">
    <citation type="submission" date="2023-07" db="EMBL/GenBank/DDBJ databases">
        <title>Genomic Encyclopedia of Type Strains, Phase IV (KMG-IV): sequencing the most valuable type-strain genomes for metagenomic binning, comparative biology and taxonomic classification.</title>
        <authorList>
            <person name="Goeker M."/>
        </authorList>
    </citation>
    <scope>NUCLEOTIDE SEQUENCE [LARGE SCALE GENOMIC DNA]</scope>
    <source>
        <strain evidence="1 2">DSM 16460</strain>
    </source>
</reference>
<gene>
    <name evidence="1" type="ORF">J2S77_002234</name>
</gene>
<name>A0ABT9VGZ8_9BACI</name>
<dbReference type="InterPro" id="IPR005370">
    <property type="entry name" value="UPF0180"/>
</dbReference>
<accession>A0ABT9VGZ8</accession>
<dbReference type="Pfam" id="PF03698">
    <property type="entry name" value="UPF0180"/>
    <property type="match status" value="1"/>
</dbReference>
<evidence type="ECO:0000313" key="1">
    <source>
        <dbReference type="EMBL" id="MDQ0160231.1"/>
    </source>
</evidence>
<protein>
    <submittedName>
        <fullName evidence="1">Uncharacterized protein</fullName>
    </submittedName>
</protein>
<dbReference type="EMBL" id="JAUSTQ010000010">
    <property type="protein sequence ID" value="MDQ0160231.1"/>
    <property type="molecule type" value="Genomic_DNA"/>
</dbReference>
<keyword evidence="2" id="KW-1185">Reference proteome</keyword>
<sequence>MPRIAVEQSMSDLEQALTQEGYEVVALEGGQVPECDCCCVSGQDNNVMGMSDKTTSAPVVNCHGMSTDEVVQAVQARV</sequence>
<dbReference type="RefSeq" id="WP_306977329.1">
    <property type="nucleotide sequence ID" value="NZ_JAUSTQ010000010.1"/>
</dbReference>
<organism evidence="1 2">
    <name type="scientific">Alkalibacillus salilacus</name>
    <dbReference type="NCBI Taxonomy" id="284582"/>
    <lineage>
        <taxon>Bacteria</taxon>
        <taxon>Bacillati</taxon>
        <taxon>Bacillota</taxon>
        <taxon>Bacilli</taxon>
        <taxon>Bacillales</taxon>
        <taxon>Bacillaceae</taxon>
        <taxon>Alkalibacillus</taxon>
    </lineage>
</organism>
<proteinExistence type="predicted"/>
<evidence type="ECO:0000313" key="2">
    <source>
        <dbReference type="Proteomes" id="UP001224359"/>
    </source>
</evidence>